<comment type="caution">
    <text evidence="2">The sequence shown here is derived from an EMBL/GenBank/DDBJ whole genome shotgun (WGS) entry which is preliminary data.</text>
</comment>
<reference evidence="2" key="1">
    <citation type="submission" date="2012-04" db="EMBL/GenBank/DDBJ databases">
        <authorList>
            <person name="Borisov I.G."/>
            <person name="Ivanikova N.V."/>
            <person name="Pinevich A.V."/>
        </authorList>
    </citation>
    <scope>NUCLEOTIDE SEQUENCE</scope>
    <source>
        <strain evidence="2">CALU 1027</strain>
    </source>
</reference>
<gene>
    <name evidence="2" type="ORF">PROH_17955</name>
</gene>
<dbReference type="InterPro" id="IPR011042">
    <property type="entry name" value="6-blade_b-propeller_TolB-like"/>
</dbReference>
<accession>A0A0M2PQG7</accession>
<proteinExistence type="inferred from homology"/>
<dbReference type="InterPro" id="IPR011659">
    <property type="entry name" value="WD40"/>
</dbReference>
<organism evidence="2 3">
    <name type="scientific">Prochlorothrix hollandica PCC 9006 = CALU 1027</name>
    <dbReference type="NCBI Taxonomy" id="317619"/>
    <lineage>
        <taxon>Bacteria</taxon>
        <taxon>Bacillati</taxon>
        <taxon>Cyanobacteriota</taxon>
        <taxon>Cyanophyceae</taxon>
        <taxon>Prochlorotrichales</taxon>
        <taxon>Prochlorotrichaceae</taxon>
        <taxon>Prochlorothrix</taxon>
    </lineage>
</organism>
<name>A0A0M2PQG7_PROHO</name>
<sequence length="167" mass="18007">MVLGLGGVVASCGDRPRVLNLPFGDSGISVNSPYGEQDPAVAGRYVVYTSDRQGSQAIYLFDLVDQRPIPLPGLNRFDTLAADPAVSEDGRYIVFVGIRDGRSQIYLYDRIAQRTRSLTSNLPGQVQHPSISADGSTVAFGVNVGGQWDIAVYDRNGRPLPIATNPR</sequence>
<keyword evidence="3" id="KW-1185">Reference proteome</keyword>
<dbReference type="AlphaFoldDB" id="A0A0M2PQG7"/>
<dbReference type="EMBL" id="AJTX02000007">
    <property type="protein sequence ID" value="KKI98800.1"/>
    <property type="molecule type" value="Genomic_DNA"/>
</dbReference>
<evidence type="ECO:0000256" key="1">
    <source>
        <dbReference type="ARBA" id="ARBA00009820"/>
    </source>
</evidence>
<dbReference type="Pfam" id="PF07676">
    <property type="entry name" value="PD40"/>
    <property type="match status" value="2"/>
</dbReference>
<dbReference type="SUPFAM" id="SSF82171">
    <property type="entry name" value="DPP6 N-terminal domain-like"/>
    <property type="match status" value="1"/>
</dbReference>
<protein>
    <submittedName>
        <fullName evidence="2">Tol biopolymer transport system periplasmic protein</fullName>
    </submittedName>
</protein>
<dbReference type="eggNOG" id="COG0823">
    <property type="taxonomic scope" value="Bacteria"/>
</dbReference>
<dbReference type="Gene3D" id="2.120.10.30">
    <property type="entry name" value="TolB, C-terminal domain"/>
    <property type="match status" value="1"/>
</dbReference>
<dbReference type="PANTHER" id="PTHR36842">
    <property type="entry name" value="PROTEIN TOLB HOMOLOG"/>
    <property type="match status" value="1"/>
</dbReference>
<dbReference type="PANTHER" id="PTHR36842:SF1">
    <property type="entry name" value="PROTEIN TOLB"/>
    <property type="match status" value="1"/>
</dbReference>
<evidence type="ECO:0000313" key="3">
    <source>
        <dbReference type="Proteomes" id="UP000034681"/>
    </source>
</evidence>
<comment type="similarity">
    <text evidence="1">Belongs to the TolB family.</text>
</comment>
<dbReference type="STRING" id="317619.GCA_000332315_01724"/>
<dbReference type="Proteomes" id="UP000034681">
    <property type="component" value="Unassembled WGS sequence"/>
</dbReference>
<evidence type="ECO:0000313" key="2">
    <source>
        <dbReference type="EMBL" id="KKI98800.1"/>
    </source>
</evidence>